<evidence type="ECO:0000313" key="2">
    <source>
        <dbReference type="Proteomes" id="UP001066276"/>
    </source>
</evidence>
<reference evidence="1" key="1">
    <citation type="journal article" date="2022" name="bioRxiv">
        <title>Sequencing and chromosome-scale assembly of the giantPleurodeles waltlgenome.</title>
        <authorList>
            <person name="Brown T."/>
            <person name="Elewa A."/>
            <person name="Iarovenko S."/>
            <person name="Subramanian E."/>
            <person name="Araus A.J."/>
            <person name="Petzold A."/>
            <person name="Susuki M."/>
            <person name="Suzuki K.-i.T."/>
            <person name="Hayashi T."/>
            <person name="Toyoda A."/>
            <person name="Oliveira C."/>
            <person name="Osipova E."/>
            <person name="Leigh N.D."/>
            <person name="Simon A."/>
            <person name="Yun M.H."/>
        </authorList>
    </citation>
    <scope>NUCLEOTIDE SEQUENCE</scope>
    <source>
        <strain evidence="1">20211129_DDA</strain>
        <tissue evidence="1">Liver</tissue>
    </source>
</reference>
<dbReference type="Proteomes" id="UP001066276">
    <property type="component" value="Chromosome 9"/>
</dbReference>
<evidence type="ECO:0000313" key="1">
    <source>
        <dbReference type="EMBL" id="KAJ1105770.1"/>
    </source>
</evidence>
<sequence>MFWVALVPATHVRMTLSMKCEINTIQSDLRVTADEDDVLLVSCQGQLRCPATEGDSFGLVLGRGEVAGFWDETVKCARSFLA</sequence>
<name>A0AAV7MZE7_PLEWA</name>
<organism evidence="1 2">
    <name type="scientific">Pleurodeles waltl</name>
    <name type="common">Iberian ribbed newt</name>
    <dbReference type="NCBI Taxonomy" id="8319"/>
    <lineage>
        <taxon>Eukaryota</taxon>
        <taxon>Metazoa</taxon>
        <taxon>Chordata</taxon>
        <taxon>Craniata</taxon>
        <taxon>Vertebrata</taxon>
        <taxon>Euteleostomi</taxon>
        <taxon>Amphibia</taxon>
        <taxon>Batrachia</taxon>
        <taxon>Caudata</taxon>
        <taxon>Salamandroidea</taxon>
        <taxon>Salamandridae</taxon>
        <taxon>Pleurodelinae</taxon>
        <taxon>Pleurodeles</taxon>
    </lineage>
</organism>
<accession>A0AAV7MZE7</accession>
<comment type="caution">
    <text evidence="1">The sequence shown here is derived from an EMBL/GenBank/DDBJ whole genome shotgun (WGS) entry which is preliminary data.</text>
</comment>
<gene>
    <name evidence="1" type="ORF">NDU88_003175</name>
</gene>
<protein>
    <submittedName>
        <fullName evidence="1">Uncharacterized protein</fullName>
    </submittedName>
</protein>
<dbReference type="AlphaFoldDB" id="A0AAV7MZE7"/>
<keyword evidence="2" id="KW-1185">Reference proteome</keyword>
<dbReference type="EMBL" id="JANPWB010000013">
    <property type="protein sequence ID" value="KAJ1105770.1"/>
    <property type="molecule type" value="Genomic_DNA"/>
</dbReference>
<proteinExistence type="predicted"/>